<dbReference type="InterPro" id="IPR000008">
    <property type="entry name" value="C2_dom"/>
</dbReference>
<dbReference type="GO" id="GO:0000149">
    <property type="term" value="F:SNARE binding"/>
    <property type="evidence" value="ECO:0007669"/>
    <property type="project" value="TreeGrafter"/>
</dbReference>
<name>A0A9W9ZMU0_9CNID</name>
<sequence length="298" mass="33698">MLTPTAKEGRGSQEKTDSNLGKLEFTLYYDQSFRFLQIYVIRGIKIVSSAESSAESSEGDVPPDVLVFASLSFNENQIWEQKTRMVKKSNDPQFNEKLEAHGITSAKLYESTLYFQLFNHQTNTLIGEVVYSLKELPANKLTTQTLPLAEVELDEACCSVEEEPLDPCSELGELSISLCHNPTDQKLTVKINCARGLQPIAKDGKLNPFVKLELTFCGRKLSSRTTKTAHNTLTPNISEVFLFDMHPDKLPQVTLVFKVKHRGRVRDVTLGTVHLGYCVNVESEYKHWNKSWKNHTLK</sequence>
<dbReference type="Proteomes" id="UP001163046">
    <property type="component" value="Unassembled WGS sequence"/>
</dbReference>
<proteinExistence type="predicted"/>
<protein>
    <submittedName>
        <fullName evidence="2">Negative regulation of dense core granule exocytosis</fullName>
    </submittedName>
</protein>
<dbReference type="Pfam" id="PF00168">
    <property type="entry name" value="C2"/>
    <property type="match status" value="2"/>
</dbReference>
<evidence type="ECO:0000313" key="2">
    <source>
        <dbReference type="EMBL" id="KAJ7384603.1"/>
    </source>
</evidence>
<dbReference type="PANTHER" id="PTHR10024">
    <property type="entry name" value="SYNAPTOTAGMIN"/>
    <property type="match status" value="1"/>
</dbReference>
<organism evidence="2 3">
    <name type="scientific">Desmophyllum pertusum</name>
    <dbReference type="NCBI Taxonomy" id="174260"/>
    <lineage>
        <taxon>Eukaryota</taxon>
        <taxon>Metazoa</taxon>
        <taxon>Cnidaria</taxon>
        <taxon>Anthozoa</taxon>
        <taxon>Hexacorallia</taxon>
        <taxon>Scleractinia</taxon>
        <taxon>Caryophylliina</taxon>
        <taxon>Caryophylliidae</taxon>
        <taxon>Desmophyllum</taxon>
    </lineage>
</organism>
<dbReference type="GO" id="GO:0005886">
    <property type="term" value="C:plasma membrane"/>
    <property type="evidence" value="ECO:0007669"/>
    <property type="project" value="TreeGrafter"/>
</dbReference>
<accession>A0A9W9ZMU0</accession>
<dbReference type="Gene3D" id="2.60.40.150">
    <property type="entry name" value="C2 domain"/>
    <property type="match status" value="2"/>
</dbReference>
<dbReference type="SMART" id="SM00239">
    <property type="entry name" value="C2"/>
    <property type="match status" value="2"/>
</dbReference>
<reference evidence="2" key="1">
    <citation type="submission" date="2023-01" db="EMBL/GenBank/DDBJ databases">
        <title>Genome assembly of the deep-sea coral Lophelia pertusa.</title>
        <authorList>
            <person name="Herrera S."/>
            <person name="Cordes E."/>
        </authorList>
    </citation>
    <scope>NUCLEOTIDE SEQUENCE</scope>
    <source>
        <strain evidence="2">USNM1676648</strain>
        <tissue evidence="2">Polyp</tissue>
    </source>
</reference>
<dbReference type="AlphaFoldDB" id="A0A9W9ZMU0"/>
<evidence type="ECO:0000313" key="3">
    <source>
        <dbReference type="Proteomes" id="UP001163046"/>
    </source>
</evidence>
<keyword evidence="3" id="KW-1185">Reference proteome</keyword>
<dbReference type="SUPFAM" id="SSF49562">
    <property type="entry name" value="C2 domain (Calcium/lipid-binding domain, CaLB)"/>
    <property type="match status" value="2"/>
</dbReference>
<dbReference type="OrthoDB" id="270970at2759"/>
<dbReference type="CDD" id="cd00276">
    <property type="entry name" value="C2B_Synaptotagmin"/>
    <property type="match status" value="1"/>
</dbReference>
<dbReference type="GO" id="GO:0005509">
    <property type="term" value="F:calcium ion binding"/>
    <property type="evidence" value="ECO:0007669"/>
    <property type="project" value="TreeGrafter"/>
</dbReference>
<dbReference type="PROSITE" id="PS50004">
    <property type="entry name" value="C2"/>
    <property type="match status" value="2"/>
</dbReference>
<dbReference type="GO" id="GO:0005544">
    <property type="term" value="F:calcium-dependent phospholipid binding"/>
    <property type="evidence" value="ECO:0007669"/>
    <property type="project" value="TreeGrafter"/>
</dbReference>
<feature type="domain" description="C2" evidence="1">
    <location>
        <begin position="170"/>
        <end position="293"/>
    </location>
</feature>
<feature type="domain" description="C2" evidence="1">
    <location>
        <begin position="19"/>
        <end position="146"/>
    </location>
</feature>
<dbReference type="GO" id="GO:0070382">
    <property type="term" value="C:exocytic vesicle"/>
    <property type="evidence" value="ECO:0007669"/>
    <property type="project" value="TreeGrafter"/>
</dbReference>
<dbReference type="GO" id="GO:0030276">
    <property type="term" value="F:clathrin binding"/>
    <property type="evidence" value="ECO:0007669"/>
    <property type="project" value="TreeGrafter"/>
</dbReference>
<evidence type="ECO:0000259" key="1">
    <source>
        <dbReference type="PROSITE" id="PS50004"/>
    </source>
</evidence>
<dbReference type="GO" id="GO:0001786">
    <property type="term" value="F:phosphatidylserine binding"/>
    <property type="evidence" value="ECO:0007669"/>
    <property type="project" value="TreeGrafter"/>
</dbReference>
<dbReference type="EMBL" id="MU825886">
    <property type="protein sequence ID" value="KAJ7384603.1"/>
    <property type="molecule type" value="Genomic_DNA"/>
</dbReference>
<gene>
    <name evidence="2" type="primary">SYT11_2</name>
    <name evidence="2" type="ORF">OS493_021235</name>
</gene>
<comment type="caution">
    <text evidence="2">The sequence shown here is derived from an EMBL/GenBank/DDBJ whole genome shotgun (WGS) entry which is preliminary data.</text>
</comment>
<dbReference type="InterPro" id="IPR035892">
    <property type="entry name" value="C2_domain_sf"/>
</dbReference>
<dbReference type="GO" id="GO:0017156">
    <property type="term" value="P:calcium-ion regulated exocytosis"/>
    <property type="evidence" value="ECO:0007669"/>
    <property type="project" value="TreeGrafter"/>
</dbReference>